<proteinExistence type="predicted"/>
<accession>A0A9P3GJE5</accession>
<dbReference type="AlphaFoldDB" id="A0A9P3GJE5"/>
<evidence type="ECO:0000313" key="3">
    <source>
        <dbReference type="Proteomes" id="UP000703269"/>
    </source>
</evidence>
<evidence type="ECO:0000313" key="2">
    <source>
        <dbReference type="EMBL" id="GJE96272.1"/>
    </source>
</evidence>
<feature type="region of interest" description="Disordered" evidence="1">
    <location>
        <begin position="32"/>
        <end position="51"/>
    </location>
</feature>
<dbReference type="SUPFAM" id="SSF50998">
    <property type="entry name" value="Quinoprotein alcohol dehydrogenase-like"/>
    <property type="match status" value="1"/>
</dbReference>
<evidence type="ECO:0000256" key="1">
    <source>
        <dbReference type="SAM" id="MobiDB-lite"/>
    </source>
</evidence>
<gene>
    <name evidence="2" type="ORF">PsYK624_124660</name>
</gene>
<dbReference type="Proteomes" id="UP000703269">
    <property type="component" value="Unassembled WGS sequence"/>
</dbReference>
<dbReference type="InterPro" id="IPR015943">
    <property type="entry name" value="WD40/YVTN_repeat-like_dom_sf"/>
</dbReference>
<dbReference type="Gene3D" id="2.130.10.10">
    <property type="entry name" value="YVTN repeat-like/Quinoprotein amine dehydrogenase"/>
    <property type="match status" value="1"/>
</dbReference>
<dbReference type="EMBL" id="BPQB01000057">
    <property type="protein sequence ID" value="GJE96272.1"/>
    <property type="molecule type" value="Genomic_DNA"/>
</dbReference>
<feature type="compositionally biased region" description="Acidic residues" evidence="1">
    <location>
        <begin position="42"/>
        <end position="51"/>
    </location>
</feature>
<dbReference type="OrthoDB" id="548949at2759"/>
<keyword evidence="3" id="KW-1185">Reference proteome</keyword>
<comment type="caution">
    <text evidence="2">The sequence shown here is derived from an EMBL/GenBank/DDBJ whole genome shotgun (WGS) entry which is preliminary data.</text>
</comment>
<sequence>MAAAPAPSDSNSAEWDWRIKLGLLQKRYGALKNKSERPRDLDESDYDSEDDERDDDLLWKLLRGGYTLVNKAQQADHPDAAEILERVQALNNDLVNLAVKRQLGYAGVKSFADRPGTLVKDAMHSFMGATNGDRLADAMANFLGSLLGRPASPPAGRTLTPWAKHQQPHSASTRLSRFRDGIEFPSPDNHPFAAAVLQARCEVYEDIVSDPIRMAISPSGACLAVISRAGYKQRDPTLQYWLPGDDPKPQQHYVDPRLIATGINIVLDDDRKLMFVDDRDRIKSYSWDGASGRPVHTMNSMKSHDGPLALLPGGRLIRGGMGSALCWDLDALETHGPGPKYKRIGKGKYSWANCMRDRANDDEEEYSTGSLPTTTIAFADKAFEPRTLHPVSGGHVLAGEDPERGYACLALDLEHGGATAARYIGHAGTITGFSTSGGDANAFLTSCADGYARLYDRRAPLPVLTFDVEKRESPLLAAVLAHVDGLPVMFSGGVKSEGIKCWDVRAQKCVYELSTGNTEVAGLAWSDAHKTLYATGGCSHKDWMGAYHGYRDFEMGHIRDSDILGPRKRGEPMEREPFWPDRAIHIENAFGYAYDAGSHVMLSYRFKEQPELDVLPDYGDGEPMDDDWF</sequence>
<reference evidence="2 3" key="1">
    <citation type="submission" date="2021-08" db="EMBL/GenBank/DDBJ databases">
        <title>Draft Genome Sequence of Phanerochaete sordida strain YK-624.</title>
        <authorList>
            <person name="Mori T."/>
            <person name="Dohra H."/>
            <person name="Suzuki T."/>
            <person name="Kawagishi H."/>
            <person name="Hirai H."/>
        </authorList>
    </citation>
    <scope>NUCLEOTIDE SEQUENCE [LARGE SCALE GENOMIC DNA]</scope>
    <source>
        <strain evidence="2 3">YK-624</strain>
    </source>
</reference>
<dbReference type="InterPro" id="IPR011047">
    <property type="entry name" value="Quinoprotein_ADH-like_sf"/>
</dbReference>
<organism evidence="2 3">
    <name type="scientific">Phanerochaete sordida</name>
    <dbReference type="NCBI Taxonomy" id="48140"/>
    <lineage>
        <taxon>Eukaryota</taxon>
        <taxon>Fungi</taxon>
        <taxon>Dikarya</taxon>
        <taxon>Basidiomycota</taxon>
        <taxon>Agaricomycotina</taxon>
        <taxon>Agaricomycetes</taxon>
        <taxon>Polyporales</taxon>
        <taxon>Phanerochaetaceae</taxon>
        <taxon>Phanerochaete</taxon>
    </lineage>
</organism>
<name>A0A9P3GJE5_9APHY</name>
<protein>
    <submittedName>
        <fullName evidence="2">WD40 repeat domain-containing protein</fullName>
    </submittedName>
</protein>